<proteinExistence type="predicted"/>
<protein>
    <submittedName>
        <fullName evidence="1">Uncharacterized protein</fullName>
    </submittedName>
</protein>
<organism evidence="1 2">
    <name type="scientific">Lindgomyces ingoldianus</name>
    <dbReference type="NCBI Taxonomy" id="673940"/>
    <lineage>
        <taxon>Eukaryota</taxon>
        <taxon>Fungi</taxon>
        <taxon>Dikarya</taxon>
        <taxon>Ascomycota</taxon>
        <taxon>Pezizomycotina</taxon>
        <taxon>Dothideomycetes</taxon>
        <taxon>Pleosporomycetidae</taxon>
        <taxon>Pleosporales</taxon>
        <taxon>Lindgomycetaceae</taxon>
        <taxon>Lindgomyces</taxon>
    </lineage>
</organism>
<name>A0ACB6QI11_9PLEO</name>
<gene>
    <name evidence="1" type="ORF">BDR25DRAFT_359180</name>
</gene>
<reference evidence="1" key="1">
    <citation type="journal article" date="2020" name="Stud. Mycol.">
        <title>101 Dothideomycetes genomes: a test case for predicting lifestyles and emergence of pathogens.</title>
        <authorList>
            <person name="Haridas S."/>
            <person name="Albert R."/>
            <person name="Binder M."/>
            <person name="Bloem J."/>
            <person name="Labutti K."/>
            <person name="Salamov A."/>
            <person name="Andreopoulos B."/>
            <person name="Baker S."/>
            <person name="Barry K."/>
            <person name="Bills G."/>
            <person name="Bluhm B."/>
            <person name="Cannon C."/>
            <person name="Castanera R."/>
            <person name="Culley D."/>
            <person name="Daum C."/>
            <person name="Ezra D."/>
            <person name="Gonzalez J."/>
            <person name="Henrissat B."/>
            <person name="Kuo A."/>
            <person name="Liang C."/>
            <person name="Lipzen A."/>
            <person name="Lutzoni F."/>
            <person name="Magnuson J."/>
            <person name="Mondo S."/>
            <person name="Nolan M."/>
            <person name="Ohm R."/>
            <person name="Pangilinan J."/>
            <person name="Park H.-J."/>
            <person name="Ramirez L."/>
            <person name="Alfaro M."/>
            <person name="Sun H."/>
            <person name="Tritt A."/>
            <person name="Yoshinaga Y."/>
            <person name="Zwiers L.-H."/>
            <person name="Turgeon B."/>
            <person name="Goodwin S."/>
            <person name="Spatafora J."/>
            <person name="Crous P."/>
            <person name="Grigoriev I."/>
        </authorList>
    </citation>
    <scope>NUCLEOTIDE SEQUENCE</scope>
    <source>
        <strain evidence="1">ATCC 200398</strain>
    </source>
</reference>
<dbReference type="Proteomes" id="UP000799755">
    <property type="component" value="Unassembled WGS sequence"/>
</dbReference>
<comment type="caution">
    <text evidence="1">The sequence shown here is derived from an EMBL/GenBank/DDBJ whole genome shotgun (WGS) entry which is preliminary data.</text>
</comment>
<dbReference type="EMBL" id="MU003523">
    <property type="protein sequence ID" value="KAF2466664.1"/>
    <property type="molecule type" value="Genomic_DNA"/>
</dbReference>
<evidence type="ECO:0000313" key="2">
    <source>
        <dbReference type="Proteomes" id="UP000799755"/>
    </source>
</evidence>
<evidence type="ECO:0000313" key="1">
    <source>
        <dbReference type="EMBL" id="KAF2466664.1"/>
    </source>
</evidence>
<sequence length="709" mass="80915">MCEKKESVYHKDVSPTEIVEISVCIDKTNDAELSRAINSMFRWYRNAARCYVYLSDPWELEFQRSRWFTRGWTLQELLAPSSVEFFSQEGKRLDNEYSGFSAPRGPFILVQRQQLNEDKAYSLLGIFRVYVLPIYGEGTAMAFKRLMDEISKLEKCKRIKDTKGGLLKDSYRWILKNSNFQQWRDDQQSRLLWIKGDPGKGKTMLLCGIVNKLKKSIATTDLLSYFFCQAADSRINNATSVLQGLLYLLVNQQPSLANRSLRMRMPSTLSGLPKLLDFIARMSSVCPRIKWMVSSRNWPSIKKDLKIVMQNMRLCLKLNKKSISTAVATYIRYKVDQLAERNGYSNNTQDAVQSYLLLNANDTFLWVALVCQELVYISQWDARQKLTTFPPGLNGLYGRMIDQMKNSEVADLCKRILAILSVMYRPLTLDELTSFIDMPDGVAGDYEALSEIIGLCGSFLTLRERTILFVHQSAKDFLLKKASNEIFPSGKGETHHEIFLRSLKVMSRTLRRDIYSLGALGYPIERVKQPDPDPLAASRYSCIYWVDHLCDWNSNSCAKHGVDLQDSSAIKEFVRKNYLYWLEALSLCRSMSNSVVSMGKLKALLQGTADVSALLQLVRDARRFVMYHKQAIEDSPLQAYTSGLVFTPICSLIRDHFKEEEPKGITIRPDMEDKWSACLQTLEGHSDSISSLASGSDDNTVKIWDASSG</sequence>
<keyword evidence="2" id="KW-1185">Reference proteome</keyword>
<feature type="non-terminal residue" evidence="1">
    <location>
        <position position="709"/>
    </location>
</feature>
<accession>A0ACB6QI11</accession>